<dbReference type="GO" id="GO:0005680">
    <property type="term" value="C:anaphase-promoting complex"/>
    <property type="evidence" value="ECO:0007669"/>
    <property type="project" value="TreeGrafter"/>
</dbReference>
<dbReference type="Proteomes" id="UP000326759">
    <property type="component" value="Unassembled WGS sequence"/>
</dbReference>
<dbReference type="SMART" id="SM00028">
    <property type="entry name" value="TPR"/>
    <property type="match status" value="5"/>
</dbReference>
<dbReference type="GO" id="GO:0051301">
    <property type="term" value="P:cell division"/>
    <property type="evidence" value="ECO:0007669"/>
    <property type="project" value="TreeGrafter"/>
</dbReference>
<dbReference type="SUPFAM" id="SSF48452">
    <property type="entry name" value="TPR-like"/>
    <property type="match status" value="2"/>
</dbReference>
<accession>A0A5N5TG45</accession>
<dbReference type="PANTHER" id="PTHR12558:SF36">
    <property type="entry name" value="ANAPHASE-PROMOTING COMPLEX SUBUNIT 7"/>
    <property type="match status" value="1"/>
</dbReference>
<dbReference type="AlphaFoldDB" id="A0A5N5TG45"/>
<dbReference type="InterPro" id="IPR019734">
    <property type="entry name" value="TPR_rpt"/>
</dbReference>
<organism evidence="3 4">
    <name type="scientific">Armadillidium nasatum</name>
    <dbReference type="NCBI Taxonomy" id="96803"/>
    <lineage>
        <taxon>Eukaryota</taxon>
        <taxon>Metazoa</taxon>
        <taxon>Ecdysozoa</taxon>
        <taxon>Arthropoda</taxon>
        <taxon>Crustacea</taxon>
        <taxon>Multicrustacea</taxon>
        <taxon>Malacostraca</taxon>
        <taxon>Eumalacostraca</taxon>
        <taxon>Peracarida</taxon>
        <taxon>Isopoda</taxon>
        <taxon>Oniscidea</taxon>
        <taxon>Crinocheta</taxon>
        <taxon>Armadillidiidae</taxon>
        <taxon>Armadillidium</taxon>
    </lineage>
</organism>
<dbReference type="GO" id="GO:0045842">
    <property type="term" value="P:positive regulation of mitotic metaphase/anaphase transition"/>
    <property type="evidence" value="ECO:0007669"/>
    <property type="project" value="TreeGrafter"/>
</dbReference>
<name>A0A5N5TG45_9CRUS</name>
<reference evidence="3 4" key="1">
    <citation type="journal article" date="2019" name="PLoS Biol.">
        <title>Sex chromosomes control vertical transmission of feminizing Wolbachia symbionts in an isopod.</title>
        <authorList>
            <person name="Becking T."/>
            <person name="Chebbi M.A."/>
            <person name="Giraud I."/>
            <person name="Moumen B."/>
            <person name="Laverre T."/>
            <person name="Caubet Y."/>
            <person name="Peccoud J."/>
            <person name="Gilbert C."/>
            <person name="Cordaux R."/>
        </authorList>
    </citation>
    <scope>NUCLEOTIDE SEQUENCE [LARGE SCALE GENOMIC DNA]</scope>
    <source>
        <strain evidence="3">ANa2</strain>
        <tissue evidence="3">Whole body excluding digestive tract and cuticle</tissue>
    </source>
</reference>
<gene>
    <name evidence="3" type="primary">Anapc7</name>
    <name evidence="3" type="ORF">Anas_02086</name>
</gene>
<evidence type="ECO:0000256" key="2">
    <source>
        <dbReference type="PROSITE-ProRule" id="PRU00339"/>
    </source>
</evidence>
<dbReference type="Pfam" id="PF14559">
    <property type="entry name" value="TPR_19"/>
    <property type="match status" value="1"/>
</dbReference>
<dbReference type="PANTHER" id="PTHR12558">
    <property type="entry name" value="CELL DIVISION CYCLE 16,23,27"/>
    <property type="match status" value="1"/>
</dbReference>
<evidence type="ECO:0000313" key="4">
    <source>
        <dbReference type="Proteomes" id="UP000326759"/>
    </source>
</evidence>
<dbReference type="PROSITE" id="PS50005">
    <property type="entry name" value="TPR"/>
    <property type="match status" value="2"/>
</dbReference>
<feature type="repeat" description="TPR" evidence="2">
    <location>
        <begin position="205"/>
        <end position="238"/>
    </location>
</feature>
<evidence type="ECO:0000256" key="1">
    <source>
        <dbReference type="ARBA" id="ARBA00022803"/>
    </source>
</evidence>
<proteinExistence type="predicted"/>
<keyword evidence="1 2" id="KW-0802">TPR repeat</keyword>
<dbReference type="OrthoDB" id="308440at2759"/>
<dbReference type="GO" id="GO:0016567">
    <property type="term" value="P:protein ubiquitination"/>
    <property type="evidence" value="ECO:0007669"/>
    <property type="project" value="TreeGrafter"/>
</dbReference>
<dbReference type="InterPro" id="IPR011990">
    <property type="entry name" value="TPR-like_helical_dom_sf"/>
</dbReference>
<dbReference type="Gene3D" id="1.25.40.10">
    <property type="entry name" value="Tetratricopeptide repeat domain"/>
    <property type="match status" value="4"/>
</dbReference>
<sequence>MSLSEQLKLLYANGLYSNVVTLGSFLTSISEKNEDGSFSPACQYQTMVYVGKSLQYMGEYRRAEEIFRKSLQYIKVVTKNKSFKTSELFKEGISEIDVKFAISECNIALREFRQAVSILESIHQRHRNARVNMALGKLYQQGGMERPAIVAYKEVLKECPLALEAIQELISTWIKGHASLHSRDYSTAISSFKQLEENSVLRKNPAVLATLGETYYYAGDSKNALATLQRAHSSDPRNLRGVDLLACLLAQEKKNRELEALSVAATSITDAAPQPWIAACSINPRSVEGLLLKGSLLLQLKKLQEALMHFREAMQIAPHRFEPHKGIVDCYIAMHRFREAASFASSTCKLLGQTPRVLTLYASVLLKDSLTVSKGRSYLEKALKEDPYYLPAVYLLCEILVQDMRYDAAIDLLLKQVAVQSTYKLHQMLADFHTHIQDEEKAAHHFSIALNLSLETNNSRPLEGTTRVEAPAEVLDMEVEEIGDSEGEAEESDLEAVWSDVDFSLSGQ</sequence>
<feature type="repeat" description="TPR" evidence="2">
    <location>
        <begin position="287"/>
        <end position="320"/>
    </location>
</feature>
<keyword evidence="4" id="KW-1185">Reference proteome</keyword>
<protein>
    <submittedName>
        <fullName evidence="3">Anaphase-promoting complex subunit 7</fullName>
    </submittedName>
</protein>
<dbReference type="EMBL" id="SEYY01001228">
    <property type="protein sequence ID" value="KAB7505451.1"/>
    <property type="molecule type" value="Genomic_DNA"/>
</dbReference>
<evidence type="ECO:0000313" key="3">
    <source>
        <dbReference type="EMBL" id="KAB7505451.1"/>
    </source>
</evidence>
<comment type="caution">
    <text evidence="3">The sequence shown here is derived from an EMBL/GenBank/DDBJ whole genome shotgun (WGS) entry which is preliminary data.</text>
</comment>